<proteinExistence type="predicted"/>
<reference evidence="1 2" key="1">
    <citation type="journal article" date="2023" name="Science">
        <title>Complex scaffold remodeling in plant triterpene biosynthesis.</title>
        <authorList>
            <person name="De La Pena R."/>
            <person name="Hodgson H."/>
            <person name="Liu J.C."/>
            <person name="Stephenson M.J."/>
            <person name="Martin A.C."/>
            <person name="Owen C."/>
            <person name="Harkess A."/>
            <person name="Leebens-Mack J."/>
            <person name="Jimenez L.E."/>
            <person name="Osbourn A."/>
            <person name="Sattely E.S."/>
        </authorList>
    </citation>
    <scope>NUCLEOTIDE SEQUENCE [LARGE SCALE GENOMIC DNA]</scope>
    <source>
        <strain evidence="2">cv. JPN11</strain>
        <tissue evidence="1">Leaf</tissue>
    </source>
</reference>
<evidence type="ECO:0000313" key="1">
    <source>
        <dbReference type="EMBL" id="KAJ4706958.1"/>
    </source>
</evidence>
<gene>
    <name evidence="1" type="ORF">OWV82_020540</name>
</gene>
<protein>
    <submittedName>
        <fullName evidence="1">Heavy metal-associated domain containing protein</fullName>
    </submittedName>
</protein>
<sequence length="181" mass="20244">MFDLPFPFPCVLSELDSGVYSVNIDAENQLVIVSGRVDSATLIKKLERSGKHAELWSPSSYQKPNEGQANFITGDNCGVNGRNASKIEHIFPTFLANDLQEHWNLQNYLNQNNIGASPEGGAIDRNSMAATMVKNTNMGDYIDTLAMEADMKMNFSERNGYDNEIPPPMMNNMQRRDQYNG</sequence>
<dbReference type="EMBL" id="CM051404">
    <property type="protein sequence ID" value="KAJ4706958.1"/>
    <property type="molecule type" value="Genomic_DNA"/>
</dbReference>
<evidence type="ECO:0000313" key="2">
    <source>
        <dbReference type="Proteomes" id="UP001164539"/>
    </source>
</evidence>
<comment type="caution">
    <text evidence="1">The sequence shown here is derived from an EMBL/GenBank/DDBJ whole genome shotgun (WGS) entry which is preliminary data.</text>
</comment>
<name>A0ACC1X8G9_MELAZ</name>
<keyword evidence="2" id="KW-1185">Reference proteome</keyword>
<organism evidence="1 2">
    <name type="scientific">Melia azedarach</name>
    <name type="common">Chinaberry tree</name>
    <dbReference type="NCBI Taxonomy" id="155640"/>
    <lineage>
        <taxon>Eukaryota</taxon>
        <taxon>Viridiplantae</taxon>
        <taxon>Streptophyta</taxon>
        <taxon>Embryophyta</taxon>
        <taxon>Tracheophyta</taxon>
        <taxon>Spermatophyta</taxon>
        <taxon>Magnoliopsida</taxon>
        <taxon>eudicotyledons</taxon>
        <taxon>Gunneridae</taxon>
        <taxon>Pentapetalae</taxon>
        <taxon>rosids</taxon>
        <taxon>malvids</taxon>
        <taxon>Sapindales</taxon>
        <taxon>Meliaceae</taxon>
        <taxon>Melia</taxon>
    </lineage>
</organism>
<dbReference type="Proteomes" id="UP001164539">
    <property type="component" value="Chromosome 11"/>
</dbReference>
<accession>A0ACC1X8G9</accession>